<comment type="function">
    <text evidence="6">Catalyzes the reduction of dTDP-6-deoxy-L-lyxo-4-hexulose to yield dTDP-L-rhamnose.</text>
</comment>
<gene>
    <name evidence="8" type="ORF">AMJAP_3168</name>
</gene>
<keyword evidence="6 8" id="KW-0560">Oxidoreductase</keyword>
<name>A0A7R6P5K2_9GAMM</name>
<dbReference type="SUPFAM" id="SSF51735">
    <property type="entry name" value="NAD(P)-binding Rossmann-fold domains"/>
    <property type="match status" value="1"/>
</dbReference>
<comment type="similarity">
    <text evidence="2 6">Belongs to the dTDP-4-dehydrorhamnose reductase family.</text>
</comment>
<organism evidence="8 9">
    <name type="scientific">Amphritea japonica ATCC BAA-1530</name>
    <dbReference type="NCBI Taxonomy" id="1278309"/>
    <lineage>
        <taxon>Bacteria</taxon>
        <taxon>Pseudomonadati</taxon>
        <taxon>Pseudomonadota</taxon>
        <taxon>Gammaproteobacteria</taxon>
        <taxon>Oceanospirillales</taxon>
        <taxon>Oceanospirillaceae</taxon>
        <taxon>Amphritea</taxon>
    </lineage>
</organism>
<comment type="catalytic activity">
    <reaction evidence="5 6">
        <text>dTDP-beta-L-rhamnose + NADP(+) = dTDP-4-dehydro-beta-L-rhamnose + NADPH + H(+)</text>
        <dbReference type="Rhea" id="RHEA:21796"/>
        <dbReference type="ChEBI" id="CHEBI:15378"/>
        <dbReference type="ChEBI" id="CHEBI:57510"/>
        <dbReference type="ChEBI" id="CHEBI:57783"/>
        <dbReference type="ChEBI" id="CHEBI:58349"/>
        <dbReference type="ChEBI" id="CHEBI:62830"/>
        <dbReference type="EC" id="1.1.1.133"/>
    </reaction>
</comment>
<comment type="cofactor">
    <cofactor evidence="6">
        <name>Mg(2+)</name>
        <dbReference type="ChEBI" id="CHEBI:18420"/>
    </cofactor>
    <text evidence="6">Binds 1 Mg(2+) ion per monomer.</text>
</comment>
<dbReference type="Pfam" id="PF04321">
    <property type="entry name" value="RmlD_sub_bind"/>
    <property type="match status" value="1"/>
</dbReference>
<evidence type="ECO:0000313" key="9">
    <source>
        <dbReference type="Proteomes" id="UP000595663"/>
    </source>
</evidence>
<sequence>MTQDFLTTPAKILITGADGQIGYYLNQIAQDEPFFSVVALTDAELDISSRDQVQQQLDRHLPDYVINTTGFNAVDQVEVESDRCLALNRDAVENLANACGDLAIPLLHLSSDYVFDGHYESGYTEADQASPLGLYGESKWQGEELLRGALPQHVILRVSWVFSTIGDNFMRRALLQAKGQEEIFAADDRRGCPTSASDIARVIVAILKQLHNGAENWGTYHYCCAEITTRYGFTEAVLAAAGQYEKLKAEKLVPISSSQLGSDAERPASSVLVCNKLLNDFGIHQLPWRSQLVAMIRDYYQNEELSKA</sequence>
<evidence type="ECO:0000256" key="4">
    <source>
        <dbReference type="ARBA" id="ARBA00017099"/>
    </source>
</evidence>
<dbReference type="EMBL" id="AP014545">
    <property type="protein sequence ID" value="BBB27753.1"/>
    <property type="molecule type" value="Genomic_DNA"/>
</dbReference>
<dbReference type="GO" id="GO:0009243">
    <property type="term" value="P:O antigen biosynthetic process"/>
    <property type="evidence" value="ECO:0007669"/>
    <property type="project" value="UniProtKB-UniPathway"/>
</dbReference>
<dbReference type="UniPathway" id="UPA00281"/>
<dbReference type="NCBIfam" id="TIGR01214">
    <property type="entry name" value="rmlD"/>
    <property type="match status" value="1"/>
</dbReference>
<dbReference type="PANTHER" id="PTHR10491:SF4">
    <property type="entry name" value="METHIONINE ADENOSYLTRANSFERASE 2 SUBUNIT BETA"/>
    <property type="match status" value="1"/>
</dbReference>
<evidence type="ECO:0000256" key="6">
    <source>
        <dbReference type="RuleBase" id="RU364082"/>
    </source>
</evidence>
<dbReference type="Proteomes" id="UP000595663">
    <property type="component" value="Chromosome"/>
</dbReference>
<evidence type="ECO:0000256" key="1">
    <source>
        <dbReference type="ARBA" id="ARBA00004781"/>
    </source>
</evidence>
<dbReference type="AlphaFoldDB" id="A0A7R6P5K2"/>
<dbReference type="GO" id="GO:0019305">
    <property type="term" value="P:dTDP-rhamnose biosynthetic process"/>
    <property type="evidence" value="ECO:0007669"/>
    <property type="project" value="UniProtKB-UniPathway"/>
</dbReference>
<proteinExistence type="inferred from homology"/>
<dbReference type="KEGG" id="ajp:AMJAP_3168"/>
<dbReference type="InterPro" id="IPR005913">
    <property type="entry name" value="dTDP_dehydrorham_reduct"/>
</dbReference>
<evidence type="ECO:0000259" key="7">
    <source>
        <dbReference type="Pfam" id="PF04321"/>
    </source>
</evidence>
<comment type="pathway">
    <text evidence="1 6">Carbohydrate biosynthesis; dTDP-L-rhamnose biosynthesis.</text>
</comment>
<dbReference type="OrthoDB" id="9803892at2"/>
<dbReference type="CDD" id="cd05254">
    <property type="entry name" value="dTDP_HR_like_SDR_e"/>
    <property type="match status" value="1"/>
</dbReference>
<dbReference type="UniPathway" id="UPA00124"/>
<keyword evidence="9" id="KW-1185">Reference proteome</keyword>
<dbReference type="Gene3D" id="3.90.25.10">
    <property type="entry name" value="UDP-galactose 4-epimerase, domain 1"/>
    <property type="match status" value="1"/>
</dbReference>
<reference evidence="8 9" key="1">
    <citation type="journal article" date="2008" name="Int. J. Syst. Evol. Microbiol.">
        <title>Amphritea japonica sp. nov. and Amphritea balenae sp. nov., isolated from the sediment adjacent to sperm whale carcasses off Kagoshima, Japan.</title>
        <authorList>
            <person name="Miyazaki M."/>
            <person name="Nogi Y."/>
            <person name="Fujiwara Y."/>
            <person name="Kawato M."/>
            <person name="Nagahama T."/>
            <person name="Kubokawa K."/>
            <person name="Horikoshi K."/>
        </authorList>
    </citation>
    <scope>NUCLEOTIDE SEQUENCE [LARGE SCALE GENOMIC DNA]</scope>
    <source>
        <strain evidence="8 9">ATCC BAA-1530</strain>
    </source>
</reference>
<dbReference type="GO" id="GO:0008831">
    <property type="term" value="F:dTDP-4-dehydrorhamnose reductase activity"/>
    <property type="evidence" value="ECO:0007669"/>
    <property type="project" value="UniProtKB-EC"/>
</dbReference>
<feature type="domain" description="RmlD-like substrate binding" evidence="7">
    <location>
        <begin position="11"/>
        <end position="299"/>
    </location>
</feature>
<dbReference type="RefSeq" id="WP_019622846.1">
    <property type="nucleotide sequence ID" value="NZ_AP014545.1"/>
</dbReference>
<keyword evidence="6" id="KW-0521">NADP</keyword>
<protein>
    <recommendedName>
        <fullName evidence="4 6">dTDP-4-dehydrorhamnose reductase</fullName>
        <ecNumber evidence="3 6">1.1.1.133</ecNumber>
    </recommendedName>
</protein>
<evidence type="ECO:0000256" key="5">
    <source>
        <dbReference type="ARBA" id="ARBA00048200"/>
    </source>
</evidence>
<dbReference type="PANTHER" id="PTHR10491">
    <property type="entry name" value="DTDP-4-DEHYDRORHAMNOSE REDUCTASE"/>
    <property type="match status" value="1"/>
</dbReference>
<dbReference type="InterPro" id="IPR029903">
    <property type="entry name" value="RmlD-like-bd"/>
</dbReference>
<dbReference type="GO" id="GO:0005829">
    <property type="term" value="C:cytosol"/>
    <property type="evidence" value="ECO:0007669"/>
    <property type="project" value="TreeGrafter"/>
</dbReference>
<evidence type="ECO:0000256" key="3">
    <source>
        <dbReference type="ARBA" id="ARBA00012929"/>
    </source>
</evidence>
<dbReference type="Gene3D" id="3.40.50.720">
    <property type="entry name" value="NAD(P)-binding Rossmann-like Domain"/>
    <property type="match status" value="1"/>
</dbReference>
<evidence type="ECO:0000256" key="2">
    <source>
        <dbReference type="ARBA" id="ARBA00010944"/>
    </source>
</evidence>
<dbReference type="InterPro" id="IPR036291">
    <property type="entry name" value="NAD(P)-bd_dom_sf"/>
</dbReference>
<evidence type="ECO:0000313" key="8">
    <source>
        <dbReference type="EMBL" id="BBB27753.1"/>
    </source>
</evidence>
<accession>A0A7R6P5K2</accession>
<dbReference type="EC" id="1.1.1.133" evidence="3 6"/>